<dbReference type="AlphaFoldDB" id="L7KMU4"/>
<proteinExistence type="predicted"/>
<dbReference type="InterPro" id="IPR055583">
    <property type="entry name" value="DUF7159"/>
</dbReference>
<name>L7KMU4_9ACTN</name>
<evidence type="ECO:0000256" key="1">
    <source>
        <dbReference type="SAM" id="MobiDB-lite"/>
    </source>
</evidence>
<keyword evidence="2" id="KW-0472">Membrane</keyword>
<dbReference type="RefSeq" id="WP_005177588.1">
    <property type="nucleotide sequence ID" value="NZ_BANR01000021.1"/>
</dbReference>
<keyword evidence="2" id="KW-1133">Transmembrane helix</keyword>
<evidence type="ECO:0000256" key="2">
    <source>
        <dbReference type="SAM" id="Phobius"/>
    </source>
</evidence>
<gene>
    <name evidence="4" type="ORF">GOACH_21_00830</name>
</gene>
<feature type="domain" description="DUF7159" evidence="3">
    <location>
        <begin position="153"/>
        <end position="253"/>
    </location>
</feature>
<dbReference type="STRING" id="1220583.GOACH_21_00830"/>
<keyword evidence="2" id="KW-0812">Transmembrane</keyword>
<reference evidence="4 5" key="1">
    <citation type="submission" date="2012-12" db="EMBL/GenBank/DDBJ databases">
        <title>Whole genome shotgun sequence of Gordonia aichiensis NBRC 108223.</title>
        <authorList>
            <person name="Isaki-Nakamura S."/>
            <person name="Hosoyama A."/>
            <person name="Tsuchikane K."/>
            <person name="Ando Y."/>
            <person name="Baba S."/>
            <person name="Ohji S."/>
            <person name="Hamada M."/>
            <person name="Tamura T."/>
            <person name="Yamazoe A."/>
            <person name="Yamazaki S."/>
            <person name="Fujita N."/>
        </authorList>
    </citation>
    <scope>NUCLEOTIDE SEQUENCE [LARGE SCALE GENOMIC DNA]</scope>
    <source>
        <strain evidence="4 5">NBRC 108223</strain>
    </source>
</reference>
<comment type="caution">
    <text evidence="4">The sequence shown here is derived from an EMBL/GenBank/DDBJ whole genome shotgun (WGS) entry which is preliminary data.</text>
</comment>
<dbReference type="eggNOG" id="ENOG5033SVC">
    <property type="taxonomic scope" value="Bacteria"/>
</dbReference>
<organism evidence="4 5">
    <name type="scientific">Gordonia aichiensis NBRC 108223</name>
    <dbReference type="NCBI Taxonomy" id="1220583"/>
    <lineage>
        <taxon>Bacteria</taxon>
        <taxon>Bacillati</taxon>
        <taxon>Actinomycetota</taxon>
        <taxon>Actinomycetes</taxon>
        <taxon>Mycobacteriales</taxon>
        <taxon>Gordoniaceae</taxon>
        <taxon>Gordonia</taxon>
    </lineage>
</organism>
<feature type="transmembrane region" description="Helical" evidence="2">
    <location>
        <begin position="280"/>
        <end position="301"/>
    </location>
</feature>
<evidence type="ECO:0000259" key="3">
    <source>
        <dbReference type="Pfam" id="PF23717"/>
    </source>
</evidence>
<feature type="compositionally biased region" description="Polar residues" evidence="1">
    <location>
        <begin position="1"/>
        <end position="20"/>
    </location>
</feature>
<protein>
    <recommendedName>
        <fullName evidence="3">DUF7159 domain-containing protein</fullName>
    </recommendedName>
</protein>
<keyword evidence="5" id="KW-1185">Reference proteome</keyword>
<accession>L7KMU4</accession>
<feature type="region of interest" description="Disordered" evidence="1">
    <location>
        <begin position="1"/>
        <end position="27"/>
    </location>
</feature>
<feature type="region of interest" description="Disordered" evidence="1">
    <location>
        <begin position="363"/>
        <end position="400"/>
    </location>
</feature>
<sequence>MTTTSGTPLNGPQTAVTPTSGRDPGGSVTLGVSVVGDEIASVVIRPGAGGDEIAASNLVDLPDYLPESAAAAITELVESVPFEVDHLIVSCSRPSTRNYLAQAFTPGPSTPPWYQITSVDDIAGAMLAVARSSPRGAGVSAVVNLARTGEPADGVCVALVDNTTGRLLDTRDNSTLQGIAVTDPRGADEVARLILDADGGSRLGAVVCTGSGAELPGVAPALEYAVTRPVMIADMPALALAVGAAATPARTTAIPAGEPGGSAFAAAPTRAPRDATGLRWWALGAVIGVAVLLGAIGLTALHASGDDAAATPDSAPTTVTVTDTPQRATVTREGEVATETATETRREVRTTTVRPPTVTRTVQAPAVTETETETTTEIRTTTVEVPGQSEGGSEQESDAG</sequence>
<dbReference type="Proteomes" id="UP000010988">
    <property type="component" value="Unassembled WGS sequence"/>
</dbReference>
<evidence type="ECO:0000313" key="5">
    <source>
        <dbReference type="Proteomes" id="UP000010988"/>
    </source>
</evidence>
<dbReference type="EMBL" id="BANR01000021">
    <property type="protein sequence ID" value="GAC50190.1"/>
    <property type="molecule type" value="Genomic_DNA"/>
</dbReference>
<dbReference type="Pfam" id="PF23717">
    <property type="entry name" value="DUF7159"/>
    <property type="match status" value="1"/>
</dbReference>
<feature type="compositionally biased region" description="Low complexity" evidence="1">
    <location>
        <begin position="363"/>
        <end position="385"/>
    </location>
</feature>
<evidence type="ECO:0000313" key="4">
    <source>
        <dbReference type="EMBL" id="GAC50190.1"/>
    </source>
</evidence>